<accession>A0ABU9EC14</accession>
<evidence type="ECO:0000313" key="2">
    <source>
        <dbReference type="EMBL" id="MEK9502261.1"/>
    </source>
</evidence>
<dbReference type="EMBL" id="JBBHLI010000010">
    <property type="protein sequence ID" value="MEK9502261.1"/>
    <property type="molecule type" value="Genomic_DNA"/>
</dbReference>
<protein>
    <submittedName>
        <fullName evidence="2">Uncharacterized protein</fullName>
    </submittedName>
</protein>
<feature type="transmembrane region" description="Helical" evidence="1">
    <location>
        <begin position="12"/>
        <end position="32"/>
    </location>
</feature>
<keyword evidence="1" id="KW-1133">Transmembrane helix</keyword>
<evidence type="ECO:0000256" key="1">
    <source>
        <dbReference type="SAM" id="Phobius"/>
    </source>
</evidence>
<reference evidence="2 3" key="1">
    <citation type="submission" date="2024-02" db="EMBL/GenBank/DDBJ databases">
        <title>A novel Gemmatimonadota bacterium.</title>
        <authorList>
            <person name="Du Z.-J."/>
            <person name="Ye Y.-Q."/>
        </authorList>
    </citation>
    <scope>NUCLEOTIDE SEQUENCE [LARGE SCALE GENOMIC DNA]</scope>
    <source>
        <strain evidence="2 3">DH-20</strain>
    </source>
</reference>
<organism evidence="2 3">
    <name type="scientific">Gaopeijia maritima</name>
    <dbReference type="NCBI Taxonomy" id="3119007"/>
    <lineage>
        <taxon>Bacteria</taxon>
        <taxon>Pseudomonadati</taxon>
        <taxon>Gemmatimonadota</taxon>
        <taxon>Longimicrobiia</taxon>
        <taxon>Gaopeijiales</taxon>
        <taxon>Gaopeijiaceae</taxon>
        <taxon>Gaopeijia</taxon>
    </lineage>
</organism>
<comment type="caution">
    <text evidence="2">The sequence shown here is derived from an EMBL/GenBank/DDBJ whole genome shotgun (WGS) entry which is preliminary data.</text>
</comment>
<proteinExistence type="predicted"/>
<dbReference type="RefSeq" id="WP_405274464.1">
    <property type="nucleotide sequence ID" value="NZ_CP144380.1"/>
</dbReference>
<keyword evidence="1" id="KW-0812">Transmembrane</keyword>
<dbReference type="Proteomes" id="UP001484239">
    <property type="component" value="Unassembled WGS sequence"/>
</dbReference>
<sequence length="106" mass="11747">MTDESTLSRNLRVAGITLVAAAAAGALAAWLVRDQISRHRKDLFSPHALRRLAALGHMGRAQATVDHITLLRDFIAWEPRRLLRNRARAVLERMENEAEGLLAEAG</sequence>
<name>A0ABU9EC14_9BACT</name>
<keyword evidence="1" id="KW-0472">Membrane</keyword>
<evidence type="ECO:0000313" key="3">
    <source>
        <dbReference type="Proteomes" id="UP001484239"/>
    </source>
</evidence>
<gene>
    <name evidence="2" type="ORF">WI372_14805</name>
</gene>
<keyword evidence="3" id="KW-1185">Reference proteome</keyword>